<feature type="transmembrane region" description="Helical" evidence="7">
    <location>
        <begin position="322"/>
        <end position="343"/>
    </location>
</feature>
<keyword evidence="2" id="KW-0813">Transport</keyword>
<keyword evidence="6 7" id="KW-0472">Membrane</keyword>
<sequence>MEKSIRKGFPKAFWLCSCSEIFERLSYYLGRSLILIFITTAVVNGGLGLSDKVGANMQANLTAFSYLGSIFGAVIVDRFIGAKYTTPVGMVITGIGYYMGAIATGIGQIYLMILLVSVGLGLFKNGPLLGRIITDKEQMDSAFSIRYTLVNVGALIGTFAVGILYKDVFAKNGVYGFAPCFKLAALVMIIGAIYYATICWKAMGKVGTRPFKMEKTKEELELEKEEAFKNKDNRPLTTREKKRIGAIILASIFSIIFWIFWYLAYLPVYYYWSENMNWVIAGYQIPATWFDAANSLFCVILGPTMAVLWMKLAERPQGDMSLFRKTGIGIGIIGVGYIFYAMIDIMRHGAKASVLWLIVFALLLTLGEMFFSPLGSSFISKYSPSKYLGLMMSMWGIAVFISAKLYGYAYGYLFAGKFKFTTACFIVAAIAFASAILLFLLDKRLSSLVED</sequence>
<feature type="transmembrane region" description="Helical" evidence="7">
    <location>
        <begin position="185"/>
        <end position="203"/>
    </location>
</feature>
<dbReference type="OrthoDB" id="9772725at2"/>
<dbReference type="Gene3D" id="1.20.1250.20">
    <property type="entry name" value="MFS general substrate transporter like domains"/>
    <property type="match status" value="2"/>
</dbReference>
<reference evidence="8 9" key="1">
    <citation type="submission" date="2016-10" db="EMBL/GenBank/DDBJ databases">
        <authorList>
            <person name="de Groot N.N."/>
        </authorList>
    </citation>
    <scope>NUCLEOTIDE SEQUENCE [LARGE SCALE GENOMIC DNA]</scope>
    <source>
        <strain evidence="8 9">Calf135</strain>
    </source>
</reference>
<evidence type="ECO:0000256" key="7">
    <source>
        <dbReference type="SAM" id="Phobius"/>
    </source>
</evidence>
<feature type="transmembrane region" description="Helical" evidence="7">
    <location>
        <begin position="387"/>
        <end position="408"/>
    </location>
</feature>
<feature type="transmembrane region" description="Helical" evidence="7">
    <location>
        <begin position="28"/>
        <end position="49"/>
    </location>
</feature>
<name>A0A1H8IQA0_9FIRM</name>
<feature type="transmembrane region" description="Helical" evidence="7">
    <location>
        <begin position="144"/>
        <end position="165"/>
    </location>
</feature>
<dbReference type="STRING" id="215200.SAMN05216454_10893"/>
<evidence type="ECO:0000256" key="1">
    <source>
        <dbReference type="ARBA" id="ARBA00004651"/>
    </source>
</evidence>
<dbReference type="EMBL" id="FODF01000008">
    <property type="protein sequence ID" value="SEN70176.1"/>
    <property type="molecule type" value="Genomic_DNA"/>
</dbReference>
<accession>A0A1H8IQA0</accession>
<feature type="transmembrane region" description="Helical" evidence="7">
    <location>
        <begin position="95"/>
        <end position="123"/>
    </location>
</feature>
<gene>
    <name evidence="8" type="ORF">SAMN05216454_10893</name>
</gene>
<evidence type="ECO:0000256" key="5">
    <source>
        <dbReference type="ARBA" id="ARBA00022989"/>
    </source>
</evidence>
<keyword evidence="5 7" id="KW-1133">Transmembrane helix</keyword>
<dbReference type="PANTHER" id="PTHR23517:SF15">
    <property type="entry name" value="PROTON-DEPENDENT OLIGOPEPTIDE FAMILY TRANSPORT PROTEIN"/>
    <property type="match status" value="1"/>
</dbReference>
<feature type="transmembrane region" description="Helical" evidence="7">
    <location>
        <begin position="355"/>
        <end position="375"/>
    </location>
</feature>
<evidence type="ECO:0000256" key="4">
    <source>
        <dbReference type="ARBA" id="ARBA00022692"/>
    </source>
</evidence>
<evidence type="ECO:0000256" key="3">
    <source>
        <dbReference type="ARBA" id="ARBA00022475"/>
    </source>
</evidence>
<comment type="subcellular location">
    <subcellularLocation>
        <location evidence="1">Cell membrane</location>
        <topology evidence="1">Multi-pass membrane protein</topology>
    </subcellularLocation>
</comment>
<evidence type="ECO:0000256" key="6">
    <source>
        <dbReference type="ARBA" id="ARBA00023136"/>
    </source>
</evidence>
<keyword evidence="3" id="KW-1003">Cell membrane</keyword>
<dbReference type="InterPro" id="IPR000109">
    <property type="entry name" value="POT_fam"/>
</dbReference>
<feature type="transmembrane region" description="Helical" evidence="7">
    <location>
        <begin position="292"/>
        <end position="310"/>
    </location>
</feature>
<feature type="transmembrane region" description="Helical" evidence="7">
    <location>
        <begin position="420"/>
        <end position="441"/>
    </location>
</feature>
<dbReference type="RefSeq" id="WP_091975701.1">
    <property type="nucleotide sequence ID" value="NZ_CAUWDX010000090.1"/>
</dbReference>
<protein>
    <submittedName>
        <fullName evidence="8">Dipeptide/tripeptide permease</fullName>
    </submittedName>
</protein>
<keyword evidence="4 7" id="KW-0812">Transmembrane</keyword>
<dbReference type="InterPro" id="IPR036259">
    <property type="entry name" value="MFS_trans_sf"/>
</dbReference>
<evidence type="ECO:0000313" key="9">
    <source>
        <dbReference type="Proteomes" id="UP000199512"/>
    </source>
</evidence>
<dbReference type="GO" id="GO:0022857">
    <property type="term" value="F:transmembrane transporter activity"/>
    <property type="evidence" value="ECO:0007669"/>
    <property type="project" value="InterPro"/>
</dbReference>
<proteinExistence type="predicted"/>
<feature type="transmembrane region" description="Helical" evidence="7">
    <location>
        <begin position="244"/>
        <end position="272"/>
    </location>
</feature>
<dbReference type="Proteomes" id="UP000199512">
    <property type="component" value="Unassembled WGS sequence"/>
</dbReference>
<dbReference type="Pfam" id="PF00854">
    <property type="entry name" value="PTR2"/>
    <property type="match status" value="1"/>
</dbReference>
<dbReference type="GO" id="GO:0005886">
    <property type="term" value="C:plasma membrane"/>
    <property type="evidence" value="ECO:0007669"/>
    <property type="project" value="UniProtKB-SubCell"/>
</dbReference>
<evidence type="ECO:0000313" key="8">
    <source>
        <dbReference type="EMBL" id="SEN70176.1"/>
    </source>
</evidence>
<dbReference type="InterPro" id="IPR050171">
    <property type="entry name" value="MFS_Transporters"/>
</dbReference>
<organism evidence="8 9">
    <name type="scientific">Peptostreptococcus russellii</name>
    <dbReference type="NCBI Taxonomy" id="215200"/>
    <lineage>
        <taxon>Bacteria</taxon>
        <taxon>Bacillati</taxon>
        <taxon>Bacillota</taxon>
        <taxon>Clostridia</taxon>
        <taxon>Peptostreptococcales</taxon>
        <taxon>Peptostreptococcaceae</taxon>
        <taxon>Peptostreptococcus</taxon>
    </lineage>
</organism>
<keyword evidence="9" id="KW-1185">Reference proteome</keyword>
<dbReference type="SUPFAM" id="SSF103473">
    <property type="entry name" value="MFS general substrate transporter"/>
    <property type="match status" value="1"/>
</dbReference>
<feature type="transmembrane region" description="Helical" evidence="7">
    <location>
        <begin position="61"/>
        <end position="80"/>
    </location>
</feature>
<dbReference type="AlphaFoldDB" id="A0A1H8IQA0"/>
<evidence type="ECO:0000256" key="2">
    <source>
        <dbReference type="ARBA" id="ARBA00022448"/>
    </source>
</evidence>
<dbReference type="PANTHER" id="PTHR23517">
    <property type="entry name" value="RESISTANCE PROTEIN MDTM, PUTATIVE-RELATED-RELATED"/>
    <property type="match status" value="1"/>
</dbReference>